<dbReference type="Proteomes" id="UP001428817">
    <property type="component" value="Unassembled WGS sequence"/>
</dbReference>
<accession>A0ABP9Q939</accession>
<dbReference type="Pfam" id="PF01035">
    <property type="entry name" value="DNA_binding_1"/>
    <property type="match status" value="1"/>
</dbReference>
<dbReference type="InterPro" id="IPR052520">
    <property type="entry name" value="ATL_DNA_repair"/>
</dbReference>
<keyword evidence="2" id="KW-1133">Transmembrane helix</keyword>
<comment type="caution">
    <text evidence="4">The sequence shown here is derived from an EMBL/GenBank/DDBJ whole genome shotgun (WGS) entry which is preliminary data.</text>
</comment>
<dbReference type="InterPro" id="IPR014048">
    <property type="entry name" value="MethylDNA_cys_MeTrfase_DNA-bd"/>
</dbReference>
<dbReference type="RefSeq" id="WP_185059058.1">
    <property type="nucleotide sequence ID" value="NZ_BAABJP010000015.1"/>
</dbReference>
<keyword evidence="5" id="KW-1185">Reference proteome</keyword>
<feature type="domain" description="Methylated-DNA-[protein]-cysteine S-methyltransferase DNA binding" evidence="3">
    <location>
        <begin position="6"/>
        <end position="79"/>
    </location>
</feature>
<dbReference type="CDD" id="cd06445">
    <property type="entry name" value="ATase"/>
    <property type="match status" value="1"/>
</dbReference>
<evidence type="ECO:0000259" key="3">
    <source>
        <dbReference type="Pfam" id="PF01035"/>
    </source>
</evidence>
<keyword evidence="2" id="KW-0472">Membrane</keyword>
<dbReference type="PANTHER" id="PTHR42942:SF1">
    <property type="entry name" value="ALKYLTRANSFERASE-LIKE PROTEIN 1"/>
    <property type="match status" value="1"/>
</dbReference>
<evidence type="ECO:0000313" key="4">
    <source>
        <dbReference type="EMBL" id="GAA5158653.1"/>
    </source>
</evidence>
<evidence type="ECO:0000256" key="1">
    <source>
        <dbReference type="ARBA" id="ARBA00022763"/>
    </source>
</evidence>
<feature type="transmembrane region" description="Helical" evidence="2">
    <location>
        <begin position="12"/>
        <end position="33"/>
    </location>
</feature>
<dbReference type="InterPro" id="IPR036388">
    <property type="entry name" value="WH-like_DNA-bd_sf"/>
</dbReference>
<gene>
    <name evidence="4" type="ORF">GCM10023321_38730</name>
</gene>
<dbReference type="Gene3D" id="1.10.10.10">
    <property type="entry name" value="Winged helix-like DNA-binding domain superfamily/Winged helix DNA-binding domain"/>
    <property type="match status" value="1"/>
</dbReference>
<keyword evidence="2" id="KW-0812">Transmembrane</keyword>
<evidence type="ECO:0000256" key="2">
    <source>
        <dbReference type="SAM" id="Phobius"/>
    </source>
</evidence>
<keyword evidence="1" id="KW-0227">DNA damage</keyword>
<name>A0ABP9Q939_9PSEU</name>
<dbReference type="EMBL" id="BAABJP010000015">
    <property type="protein sequence ID" value="GAA5158653.1"/>
    <property type="molecule type" value="Genomic_DNA"/>
</dbReference>
<proteinExistence type="predicted"/>
<evidence type="ECO:0000313" key="5">
    <source>
        <dbReference type="Proteomes" id="UP001428817"/>
    </source>
</evidence>
<sequence length="97" mass="10522">MDPETAERVREIILAIPVGTVLSYGEVAALAGVPNARHVGRLLSEDGQDLPWHRVLRADGTPTPHLAAEQLARLRAEGVTVVNGRVSRSQPQKVQKK</sequence>
<dbReference type="SUPFAM" id="SSF46767">
    <property type="entry name" value="Methylated DNA-protein cysteine methyltransferase, C-terminal domain"/>
    <property type="match status" value="1"/>
</dbReference>
<organism evidence="4 5">
    <name type="scientific">Pseudonocardia eucalypti</name>
    <dbReference type="NCBI Taxonomy" id="648755"/>
    <lineage>
        <taxon>Bacteria</taxon>
        <taxon>Bacillati</taxon>
        <taxon>Actinomycetota</taxon>
        <taxon>Actinomycetes</taxon>
        <taxon>Pseudonocardiales</taxon>
        <taxon>Pseudonocardiaceae</taxon>
        <taxon>Pseudonocardia</taxon>
    </lineage>
</organism>
<protein>
    <submittedName>
        <fullName evidence="4">MGMT family protein</fullName>
    </submittedName>
</protein>
<dbReference type="InterPro" id="IPR036217">
    <property type="entry name" value="MethylDNA_cys_MeTrfase_DNAb"/>
</dbReference>
<dbReference type="PANTHER" id="PTHR42942">
    <property type="entry name" value="6-O-METHYLGUANINE DNA METHYLTRANSFERASE"/>
    <property type="match status" value="1"/>
</dbReference>
<reference evidence="5" key="1">
    <citation type="journal article" date="2019" name="Int. J. Syst. Evol. Microbiol.">
        <title>The Global Catalogue of Microorganisms (GCM) 10K type strain sequencing project: providing services to taxonomists for standard genome sequencing and annotation.</title>
        <authorList>
            <consortium name="The Broad Institute Genomics Platform"/>
            <consortium name="The Broad Institute Genome Sequencing Center for Infectious Disease"/>
            <person name="Wu L."/>
            <person name="Ma J."/>
        </authorList>
    </citation>
    <scope>NUCLEOTIDE SEQUENCE [LARGE SCALE GENOMIC DNA]</scope>
    <source>
        <strain evidence="5">JCM 18303</strain>
    </source>
</reference>